<evidence type="ECO:0000313" key="2">
    <source>
        <dbReference type="Proteomes" id="UP000251485"/>
    </source>
</evidence>
<protein>
    <submittedName>
        <fullName evidence="1">Uncharacterized protein</fullName>
    </submittedName>
</protein>
<proteinExistence type="predicted"/>
<sequence>MLLLLVISQMSDNYGMVIKSKKYGINLLNTSDRVGRIVGWHDITPIPLMTKKTFSYDHSDLNKYGEVFAWFGTSFMRGLAGDVILNINNGVIILELDNVYRNGLIDIYDDIIRLYYGVY</sequence>
<dbReference type="Proteomes" id="UP000251485">
    <property type="component" value="Unassembled WGS sequence"/>
</dbReference>
<gene>
    <name evidence="1" type="ORF">NCTC10975_00892</name>
</gene>
<accession>A0A2X2BJB4</accession>
<dbReference type="EMBL" id="UAUE01000003">
    <property type="protein sequence ID" value="SPY94548.1"/>
    <property type="molecule type" value="Genomic_DNA"/>
</dbReference>
<organism evidence="1 2">
    <name type="scientific">Proteus mirabilis</name>
    <dbReference type="NCBI Taxonomy" id="584"/>
    <lineage>
        <taxon>Bacteria</taxon>
        <taxon>Pseudomonadati</taxon>
        <taxon>Pseudomonadota</taxon>
        <taxon>Gammaproteobacteria</taxon>
        <taxon>Enterobacterales</taxon>
        <taxon>Morganellaceae</taxon>
        <taxon>Proteus</taxon>
    </lineage>
</organism>
<name>A0A2X2BJB4_PROMI</name>
<dbReference type="AlphaFoldDB" id="A0A2X2BJB4"/>
<reference evidence="1 2" key="1">
    <citation type="submission" date="2018-06" db="EMBL/GenBank/DDBJ databases">
        <authorList>
            <consortium name="Pathogen Informatics"/>
            <person name="Doyle S."/>
        </authorList>
    </citation>
    <scope>NUCLEOTIDE SEQUENCE [LARGE SCALE GENOMIC DNA]</scope>
    <source>
        <strain evidence="1 2">NCTC10975</strain>
    </source>
</reference>
<evidence type="ECO:0000313" key="1">
    <source>
        <dbReference type="EMBL" id="SPY94548.1"/>
    </source>
</evidence>